<proteinExistence type="inferred from homology"/>
<organism evidence="2 3">
    <name type="scientific">Protea cynaroides</name>
    <dbReference type="NCBI Taxonomy" id="273540"/>
    <lineage>
        <taxon>Eukaryota</taxon>
        <taxon>Viridiplantae</taxon>
        <taxon>Streptophyta</taxon>
        <taxon>Embryophyta</taxon>
        <taxon>Tracheophyta</taxon>
        <taxon>Spermatophyta</taxon>
        <taxon>Magnoliopsida</taxon>
        <taxon>Proteales</taxon>
        <taxon>Proteaceae</taxon>
        <taxon>Protea</taxon>
    </lineage>
</organism>
<dbReference type="PANTHER" id="PTHR31642">
    <property type="entry name" value="TRICHOTHECENE 3-O-ACETYLTRANSFERASE"/>
    <property type="match status" value="1"/>
</dbReference>
<evidence type="ECO:0000313" key="2">
    <source>
        <dbReference type="EMBL" id="KAJ4954507.1"/>
    </source>
</evidence>
<evidence type="ECO:0000313" key="3">
    <source>
        <dbReference type="Proteomes" id="UP001141806"/>
    </source>
</evidence>
<reference evidence="2" key="1">
    <citation type="journal article" date="2023" name="Plant J.">
        <title>The genome of the king protea, Protea cynaroides.</title>
        <authorList>
            <person name="Chang J."/>
            <person name="Duong T.A."/>
            <person name="Schoeman C."/>
            <person name="Ma X."/>
            <person name="Roodt D."/>
            <person name="Barker N."/>
            <person name="Li Z."/>
            <person name="Van de Peer Y."/>
            <person name="Mizrachi E."/>
        </authorList>
    </citation>
    <scope>NUCLEOTIDE SEQUENCE</scope>
    <source>
        <tissue evidence="2">Young leaves</tissue>
    </source>
</reference>
<sequence length="447" mass="49999">MSKTESLVNVHSKLTVVSDKPVEPGKKYPLSILDHAMGLYTLHIVFYYKYDRPQSDDLGRVRESLSHLLTMYPPVTGRLQRRTEDGNWEVNCNDAGVRVLVARVHSTLDEWFRSADGSAERNLTVWEDMPEEDTSTWSPFCIQMNDFEGEGLAIGLSCPHMYADPTCCTTFFKSWTEIDRGVSIAHPPFFHPPGLVSRASPNTNTTSARYYATKSKVEDPSPVKMSTVSFRFSEKMIKQSLSDVQTECPDATPFDLLAAVFWSSAMRVKTPVHDNMCTLSIGIDIRKLMQAPLPHGYFGNALHFLMVSSEANKMDEGGLAYVAGLVHHHLSSYEEEEFWSAIDWLESQKMEGGTYAPPFKMYGPELTCINMEHLFAYQAILVNMKPLHVSCHVGNVAGEGLILVLPSPEEGLGRTVMVTLPEDQSDMLRKDQAIMCLEPTILVSGSL</sequence>
<comment type="similarity">
    <text evidence="1">Belongs to the plant acyltransferase family.</text>
</comment>
<dbReference type="OrthoDB" id="671439at2759"/>
<gene>
    <name evidence="2" type="ORF">NE237_011290</name>
</gene>
<dbReference type="Pfam" id="PF02458">
    <property type="entry name" value="Transferase"/>
    <property type="match status" value="1"/>
</dbReference>
<accession>A0A9Q0GYU6</accession>
<name>A0A9Q0GYU6_9MAGN</name>
<dbReference type="EMBL" id="JAMYWD010000011">
    <property type="protein sequence ID" value="KAJ4954507.1"/>
    <property type="molecule type" value="Genomic_DNA"/>
</dbReference>
<dbReference type="InterPro" id="IPR023213">
    <property type="entry name" value="CAT-like_dom_sf"/>
</dbReference>
<dbReference type="PANTHER" id="PTHR31642:SF316">
    <property type="entry name" value="PROTEIN ECERIFERUM 26-LIKE"/>
    <property type="match status" value="1"/>
</dbReference>
<dbReference type="Gene3D" id="3.30.559.10">
    <property type="entry name" value="Chloramphenicol acetyltransferase-like domain"/>
    <property type="match status" value="2"/>
</dbReference>
<dbReference type="Proteomes" id="UP001141806">
    <property type="component" value="Unassembled WGS sequence"/>
</dbReference>
<keyword evidence="3" id="KW-1185">Reference proteome</keyword>
<comment type="caution">
    <text evidence="2">The sequence shown here is derived from an EMBL/GenBank/DDBJ whole genome shotgun (WGS) entry which is preliminary data.</text>
</comment>
<dbReference type="GO" id="GO:0016747">
    <property type="term" value="F:acyltransferase activity, transferring groups other than amino-acyl groups"/>
    <property type="evidence" value="ECO:0007669"/>
    <property type="project" value="TreeGrafter"/>
</dbReference>
<evidence type="ECO:0000256" key="1">
    <source>
        <dbReference type="ARBA" id="ARBA00009861"/>
    </source>
</evidence>
<protein>
    <submittedName>
        <fullName evidence="2">Uncharacterized protein</fullName>
    </submittedName>
</protein>
<dbReference type="AlphaFoldDB" id="A0A9Q0GYU6"/>
<dbReference type="InterPro" id="IPR050317">
    <property type="entry name" value="Plant_Fungal_Acyltransferase"/>
</dbReference>